<gene>
    <name evidence="1" type="ORF">DSCO28_39680</name>
</gene>
<dbReference type="EMBL" id="AP021876">
    <property type="protein sequence ID" value="BBO83402.1"/>
    <property type="molecule type" value="Genomic_DNA"/>
</dbReference>
<reference evidence="1 2" key="1">
    <citation type="submission" date="2019-11" db="EMBL/GenBank/DDBJ databases">
        <title>Comparative genomics of hydrocarbon-degrading Desulfosarcina strains.</title>
        <authorList>
            <person name="Watanabe M."/>
            <person name="Kojima H."/>
            <person name="Fukui M."/>
        </authorList>
    </citation>
    <scope>NUCLEOTIDE SEQUENCE [LARGE SCALE GENOMIC DNA]</scope>
    <source>
        <strain evidence="1 2">28bB2T</strain>
    </source>
</reference>
<organism evidence="1 2">
    <name type="scientific">Desulfosarcina ovata subsp. sediminis</name>
    <dbReference type="NCBI Taxonomy" id="885957"/>
    <lineage>
        <taxon>Bacteria</taxon>
        <taxon>Pseudomonadati</taxon>
        <taxon>Thermodesulfobacteriota</taxon>
        <taxon>Desulfobacteria</taxon>
        <taxon>Desulfobacterales</taxon>
        <taxon>Desulfosarcinaceae</taxon>
        <taxon>Desulfosarcina</taxon>
    </lineage>
</organism>
<accession>A0A5K7ZT77</accession>
<dbReference type="RefSeq" id="WP_155323623.1">
    <property type="nucleotide sequence ID" value="NZ_AP021876.1"/>
</dbReference>
<evidence type="ECO:0008006" key="3">
    <source>
        <dbReference type="Google" id="ProtNLM"/>
    </source>
</evidence>
<name>A0A5K7ZT77_9BACT</name>
<dbReference type="KEGG" id="dov:DSCO28_39680"/>
<dbReference type="AlphaFoldDB" id="A0A5K7ZT77"/>
<sequence>MSLASLLWTVEGKSTHLWTAALPELAAGVHTVTVQVQDIYGNIYEEKKVFEVE</sequence>
<evidence type="ECO:0000313" key="1">
    <source>
        <dbReference type="EMBL" id="BBO83402.1"/>
    </source>
</evidence>
<dbReference type="Proteomes" id="UP000425960">
    <property type="component" value="Chromosome"/>
</dbReference>
<evidence type="ECO:0000313" key="2">
    <source>
        <dbReference type="Proteomes" id="UP000425960"/>
    </source>
</evidence>
<proteinExistence type="predicted"/>
<protein>
    <recommendedName>
        <fullName evidence="3">Bacterial Ig-like domain-containing protein</fullName>
    </recommendedName>
</protein>